<dbReference type="Gene3D" id="3.40.190.10">
    <property type="entry name" value="Periplasmic binding protein-like II"/>
    <property type="match status" value="2"/>
</dbReference>
<dbReference type="Pfam" id="PF00126">
    <property type="entry name" value="HTH_1"/>
    <property type="match status" value="1"/>
</dbReference>
<gene>
    <name evidence="6" type="ORF">MTAB308_481</name>
</gene>
<dbReference type="Gene3D" id="1.10.10.10">
    <property type="entry name" value="Winged helix-like DNA-binding domain superfamily/Winged helix DNA-binding domain"/>
    <property type="match status" value="1"/>
</dbReference>
<feature type="domain" description="HTH lysR-type" evidence="5">
    <location>
        <begin position="8"/>
        <end position="65"/>
    </location>
</feature>
<dbReference type="Proteomes" id="UP000241595">
    <property type="component" value="Unassembled WGS sequence"/>
</dbReference>
<dbReference type="SUPFAM" id="SSF53850">
    <property type="entry name" value="Periplasmic binding protein-like II"/>
    <property type="match status" value="1"/>
</dbReference>
<evidence type="ECO:0000256" key="1">
    <source>
        <dbReference type="ARBA" id="ARBA00009437"/>
    </source>
</evidence>
<sequence length="313" mass="33192">MPLSSHIPQLSAFEIFLAIARTGSLAAAGREYGLTQQAVSARLASIEAQTGIALVIRTPRGSQLTPAGVVVAEWADRLLDVAQYVDAGLASLRAERRKRVRVAASLTIAEQLMPRWLVSLQVAARRLGATTPEVIMTATNSDQAITAVRDGKADLGFIETPHLPKELRSKVVAHDELVLIVPPDHKWAARHRSITAVELSQTPLVTREQGSGTRDALTAALRQALGESAQQAHPVLELSSAAAVRAAVAAGAGPAVMSRLAVADDLAIGRLRTAPITQLDLRRQLRAIWVGGRTPSAGVARDLLTHIAGHAAR</sequence>
<keyword evidence="7" id="KW-1185">Reference proteome</keyword>
<dbReference type="SUPFAM" id="SSF46785">
    <property type="entry name" value="Winged helix' DNA-binding domain"/>
    <property type="match status" value="1"/>
</dbReference>
<keyword evidence="3" id="KW-0238">DNA-binding</keyword>
<accession>A0A2U3N664</accession>
<evidence type="ECO:0000313" key="6">
    <source>
        <dbReference type="EMBL" id="SPM27006.1"/>
    </source>
</evidence>
<dbReference type="PROSITE" id="PS50931">
    <property type="entry name" value="HTH_LYSR"/>
    <property type="match status" value="1"/>
</dbReference>
<name>A0A2U3N664_9MYCO</name>
<dbReference type="InterPro" id="IPR036390">
    <property type="entry name" value="WH_DNA-bd_sf"/>
</dbReference>
<dbReference type="EMBL" id="FTRV01000009">
    <property type="protein sequence ID" value="SPM27006.1"/>
    <property type="molecule type" value="Genomic_DNA"/>
</dbReference>
<reference evidence="6 7" key="1">
    <citation type="submission" date="2017-01" db="EMBL/GenBank/DDBJ databases">
        <authorList>
            <consortium name="Urmite Genomes"/>
        </authorList>
    </citation>
    <scope>NUCLEOTIDE SEQUENCE [LARGE SCALE GENOMIC DNA]</scope>
    <source>
        <strain evidence="6 7">AB308</strain>
    </source>
</reference>
<organism evidence="6 7">
    <name type="scientific">Mycobacterium terramassiliense</name>
    <dbReference type="NCBI Taxonomy" id="1841859"/>
    <lineage>
        <taxon>Bacteria</taxon>
        <taxon>Bacillati</taxon>
        <taxon>Actinomycetota</taxon>
        <taxon>Actinomycetes</taxon>
        <taxon>Mycobacteriales</taxon>
        <taxon>Mycobacteriaceae</taxon>
        <taxon>Mycobacterium</taxon>
    </lineage>
</organism>
<dbReference type="AlphaFoldDB" id="A0A2U3N664"/>
<evidence type="ECO:0000313" key="7">
    <source>
        <dbReference type="Proteomes" id="UP000241595"/>
    </source>
</evidence>
<protein>
    <recommendedName>
        <fullName evidence="5">HTH lysR-type domain-containing protein</fullName>
    </recommendedName>
</protein>
<evidence type="ECO:0000256" key="4">
    <source>
        <dbReference type="ARBA" id="ARBA00023163"/>
    </source>
</evidence>
<dbReference type="GO" id="GO:0000976">
    <property type="term" value="F:transcription cis-regulatory region binding"/>
    <property type="evidence" value="ECO:0007669"/>
    <property type="project" value="TreeGrafter"/>
</dbReference>
<dbReference type="OrthoDB" id="9808620at2"/>
<proteinExistence type="inferred from homology"/>
<dbReference type="InterPro" id="IPR000847">
    <property type="entry name" value="LysR_HTH_N"/>
</dbReference>
<comment type="similarity">
    <text evidence="1">Belongs to the LysR transcriptional regulatory family.</text>
</comment>
<dbReference type="RefSeq" id="WP_077097551.1">
    <property type="nucleotide sequence ID" value="NZ_LT717698.1"/>
</dbReference>
<keyword evidence="2" id="KW-0805">Transcription regulation</keyword>
<dbReference type="InterPro" id="IPR036388">
    <property type="entry name" value="WH-like_DNA-bd_sf"/>
</dbReference>
<evidence type="ECO:0000256" key="2">
    <source>
        <dbReference type="ARBA" id="ARBA00023015"/>
    </source>
</evidence>
<evidence type="ECO:0000259" key="5">
    <source>
        <dbReference type="PROSITE" id="PS50931"/>
    </source>
</evidence>
<dbReference type="PANTHER" id="PTHR30126">
    <property type="entry name" value="HTH-TYPE TRANSCRIPTIONAL REGULATOR"/>
    <property type="match status" value="1"/>
</dbReference>
<dbReference type="Pfam" id="PF03466">
    <property type="entry name" value="LysR_substrate"/>
    <property type="match status" value="1"/>
</dbReference>
<dbReference type="PANTHER" id="PTHR30126:SF39">
    <property type="entry name" value="HTH-TYPE TRANSCRIPTIONAL REGULATOR CYSL"/>
    <property type="match status" value="1"/>
</dbReference>
<dbReference type="GO" id="GO:0003700">
    <property type="term" value="F:DNA-binding transcription factor activity"/>
    <property type="evidence" value="ECO:0007669"/>
    <property type="project" value="InterPro"/>
</dbReference>
<dbReference type="InterPro" id="IPR005119">
    <property type="entry name" value="LysR_subst-bd"/>
</dbReference>
<dbReference type="STRING" id="1841859.GCA_900157385_00477"/>
<keyword evidence="4" id="KW-0804">Transcription</keyword>
<evidence type="ECO:0000256" key="3">
    <source>
        <dbReference type="ARBA" id="ARBA00023125"/>
    </source>
</evidence>